<gene>
    <name evidence="3" type="ORF">JMA_23220</name>
</gene>
<dbReference type="HOGENOM" id="CLU_2382262_0_0_9"/>
<dbReference type="BioCyc" id="JESP1508404:G14D9-11577-MONOMER"/>
<keyword evidence="1" id="KW-0732">Signal</keyword>
<feature type="signal peptide" evidence="1">
    <location>
        <begin position="1"/>
        <end position="22"/>
    </location>
</feature>
<dbReference type="EMBL" id="CP009416">
    <property type="protein sequence ID" value="AJD91639.1"/>
    <property type="molecule type" value="Genomic_DNA"/>
</dbReference>
<dbReference type="OrthoDB" id="2678751at2"/>
<evidence type="ECO:0000256" key="1">
    <source>
        <dbReference type="SAM" id="SignalP"/>
    </source>
</evidence>
<dbReference type="AlphaFoldDB" id="A0A0B5AUD2"/>
<dbReference type="Gene3D" id="3.10.20.420">
    <property type="entry name" value="Bypass-of-forespore C, N-terminal domain"/>
    <property type="match status" value="1"/>
</dbReference>
<protein>
    <recommendedName>
        <fullName evidence="2">Bypass-of-forespore C N-terminal domain-containing protein</fullName>
    </recommendedName>
</protein>
<sequence length="94" mass="10684">MKTSAIILCLMVSLFFSTQISAAALTLNLSVETVYQDGEKGIEQRTETYEAMEDFFATYKDWQIIDMNNELITLRTTENTVSPLLKWSGYTIAD</sequence>
<dbReference type="Proteomes" id="UP000031449">
    <property type="component" value="Chromosome"/>
</dbReference>
<dbReference type="KEGG" id="jeo:JMA_23220"/>
<accession>A0A0B5AUD2</accession>
<evidence type="ECO:0000259" key="2">
    <source>
        <dbReference type="Pfam" id="PF08977"/>
    </source>
</evidence>
<name>A0A0B5AUD2_9BACL</name>
<evidence type="ECO:0000313" key="4">
    <source>
        <dbReference type="Proteomes" id="UP000031449"/>
    </source>
</evidence>
<feature type="domain" description="Bypass-of-forespore C N-terminal" evidence="2">
    <location>
        <begin position="32"/>
        <end position="76"/>
    </location>
</feature>
<dbReference type="STRING" id="1508404.JMA_23220"/>
<reference evidence="3 4" key="1">
    <citation type="submission" date="2014-08" db="EMBL/GenBank/DDBJ databases">
        <title>Complete genome of a marine bacteria Jeotgalibacillus malaysiensis.</title>
        <authorList>
            <person name="Yaakop A.S."/>
            <person name="Chan K.-G."/>
            <person name="Goh K.M."/>
        </authorList>
    </citation>
    <scope>NUCLEOTIDE SEQUENCE [LARGE SCALE GENOMIC DNA]</scope>
    <source>
        <strain evidence="3 4">D5</strain>
    </source>
</reference>
<dbReference type="InterPro" id="IPR015071">
    <property type="entry name" value="BOFC_N"/>
</dbReference>
<proteinExistence type="predicted"/>
<evidence type="ECO:0000313" key="3">
    <source>
        <dbReference type="EMBL" id="AJD91639.1"/>
    </source>
</evidence>
<dbReference type="InterPro" id="IPR038118">
    <property type="entry name" value="BOFC_N_sf"/>
</dbReference>
<organism evidence="3 4">
    <name type="scientific">Jeotgalibacillus malaysiensis</name>
    <dbReference type="NCBI Taxonomy" id="1508404"/>
    <lineage>
        <taxon>Bacteria</taxon>
        <taxon>Bacillati</taxon>
        <taxon>Bacillota</taxon>
        <taxon>Bacilli</taxon>
        <taxon>Bacillales</taxon>
        <taxon>Caryophanaceae</taxon>
        <taxon>Jeotgalibacillus</taxon>
    </lineage>
</organism>
<keyword evidence="4" id="KW-1185">Reference proteome</keyword>
<dbReference type="Pfam" id="PF08977">
    <property type="entry name" value="BOFC_N"/>
    <property type="match status" value="1"/>
</dbReference>
<feature type="chain" id="PRO_5038485949" description="Bypass-of-forespore C N-terminal domain-containing protein" evidence="1">
    <location>
        <begin position="23"/>
        <end position="94"/>
    </location>
</feature>